<protein>
    <recommendedName>
        <fullName evidence="2">dihydrofolate reductase</fullName>
        <ecNumber evidence="2">1.5.1.3</ecNumber>
    </recommendedName>
</protein>
<dbReference type="Pfam" id="PF00186">
    <property type="entry name" value="DHFR_1"/>
    <property type="match status" value="1"/>
</dbReference>
<dbReference type="PRINTS" id="PR00070">
    <property type="entry name" value="DHFR"/>
</dbReference>
<dbReference type="GO" id="GO:0050661">
    <property type="term" value="F:NADP binding"/>
    <property type="evidence" value="ECO:0007669"/>
    <property type="project" value="InterPro"/>
</dbReference>
<gene>
    <name evidence="7" type="primary">dhfrIII_2</name>
    <name evidence="7" type="ORF">GALL_204870</name>
</gene>
<keyword evidence="5 7" id="KW-0560">Oxidoreductase</keyword>
<dbReference type="FunFam" id="3.40.430.10:FF:000001">
    <property type="entry name" value="Dihydrofolate reductase"/>
    <property type="match status" value="1"/>
</dbReference>
<dbReference type="PROSITE" id="PS51330">
    <property type="entry name" value="DHFR_2"/>
    <property type="match status" value="1"/>
</dbReference>
<dbReference type="GO" id="GO:0005829">
    <property type="term" value="C:cytosol"/>
    <property type="evidence" value="ECO:0007669"/>
    <property type="project" value="TreeGrafter"/>
</dbReference>
<dbReference type="AlphaFoldDB" id="A0A1J5SB82"/>
<evidence type="ECO:0000256" key="2">
    <source>
        <dbReference type="ARBA" id="ARBA00012856"/>
    </source>
</evidence>
<evidence type="ECO:0000256" key="3">
    <source>
        <dbReference type="ARBA" id="ARBA00022563"/>
    </source>
</evidence>
<dbReference type="GO" id="GO:0004146">
    <property type="term" value="F:dihydrofolate reductase activity"/>
    <property type="evidence" value="ECO:0007669"/>
    <property type="project" value="UniProtKB-EC"/>
</dbReference>
<dbReference type="InterPro" id="IPR024072">
    <property type="entry name" value="DHFR-like_dom_sf"/>
</dbReference>
<dbReference type="GO" id="GO:0046655">
    <property type="term" value="P:folic acid metabolic process"/>
    <property type="evidence" value="ECO:0007669"/>
    <property type="project" value="TreeGrafter"/>
</dbReference>
<sequence>MIISIIVAASTNNAIGNNNQLLWKLPKDLKFFKNTTWGNAIVMGRKTFESLGNKALPGRLNIVITRQQGWKADGVTVVHSLDDAIFFAKSHNYKELFVAGGGEIYKEAMAKANQIYLTRVHTEIIGDTFFPEINANKWQIETDIEFPADAKHAYPFSFQLWKHK</sequence>
<dbReference type="PANTHER" id="PTHR48069:SF3">
    <property type="entry name" value="DIHYDROFOLATE REDUCTASE"/>
    <property type="match status" value="1"/>
</dbReference>
<keyword evidence="4" id="KW-0521">NADP</keyword>
<accession>A0A1J5SB82</accession>
<dbReference type="GO" id="GO:0046654">
    <property type="term" value="P:tetrahydrofolate biosynthetic process"/>
    <property type="evidence" value="ECO:0007669"/>
    <property type="project" value="InterPro"/>
</dbReference>
<dbReference type="PIRSF" id="PIRSF000194">
    <property type="entry name" value="DHFR"/>
    <property type="match status" value="1"/>
</dbReference>
<proteinExistence type="predicted"/>
<evidence type="ECO:0000256" key="5">
    <source>
        <dbReference type="ARBA" id="ARBA00023002"/>
    </source>
</evidence>
<dbReference type="GO" id="GO:0006730">
    <property type="term" value="P:one-carbon metabolic process"/>
    <property type="evidence" value="ECO:0007669"/>
    <property type="project" value="UniProtKB-KW"/>
</dbReference>
<comment type="pathway">
    <text evidence="1">Cofactor biosynthesis; tetrahydrofolate biosynthesis; 5,6,7,8-tetrahydrofolate from 7,8-dihydrofolate: step 1/1.</text>
</comment>
<feature type="domain" description="DHFR" evidence="6">
    <location>
        <begin position="2"/>
        <end position="163"/>
    </location>
</feature>
<comment type="caution">
    <text evidence="7">The sequence shown here is derived from an EMBL/GenBank/DDBJ whole genome shotgun (WGS) entry which is preliminary data.</text>
</comment>
<dbReference type="Gene3D" id="3.40.430.10">
    <property type="entry name" value="Dihydrofolate Reductase, subunit A"/>
    <property type="match status" value="1"/>
</dbReference>
<dbReference type="PANTHER" id="PTHR48069">
    <property type="entry name" value="DIHYDROFOLATE REDUCTASE"/>
    <property type="match status" value="1"/>
</dbReference>
<reference evidence="7" key="1">
    <citation type="submission" date="2016-10" db="EMBL/GenBank/DDBJ databases">
        <title>Sequence of Gallionella enrichment culture.</title>
        <authorList>
            <person name="Poehlein A."/>
            <person name="Muehling M."/>
            <person name="Daniel R."/>
        </authorList>
    </citation>
    <scope>NUCLEOTIDE SEQUENCE</scope>
</reference>
<dbReference type="EC" id="1.5.1.3" evidence="2"/>
<dbReference type="InterPro" id="IPR001796">
    <property type="entry name" value="DHFR_dom"/>
</dbReference>
<evidence type="ECO:0000256" key="4">
    <source>
        <dbReference type="ARBA" id="ARBA00022857"/>
    </source>
</evidence>
<dbReference type="EMBL" id="MLJW01000132">
    <property type="protein sequence ID" value="OIQ97477.1"/>
    <property type="molecule type" value="Genomic_DNA"/>
</dbReference>
<evidence type="ECO:0000259" key="6">
    <source>
        <dbReference type="PROSITE" id="PS51330"/>
    </source>
</evidence>
<dbReference type="CDD" id="cd00209">
    <property type="entry name" value="DHFR"/>
    <property type="match status" value="1"/>
</dbReference>
<evidence type="ECO:0000256" key="1">
    <source>
        <dbReference type="ARBA" id="ARBA00004903"/>
    </source>
</evidence>
<dbReference type="GO" id="GO:0043168">
    <property type="term" value="F:anion binding"/>
    <property type="evidence" value="ECO:0007669"/>
    <property type="project" value="UniProtKB-ARBA"/>
</dbReference>
<keyword evidence="3" id="KW-0554">One-carbon metabolism</keyword>
<dbReference type="GO" id="GO:0046452">
    <property type="term" value="P:dihydrofolate metabolic process"/>
    <property type="evidence" value="ECO:0007669"/>
    <property type="project" value="TreeGrafter"/>
</dbReference>
<dbReference type="InterPro" id="IPR012259">
    <property type="entry name" value="DHFR"/>
</dbReference>
<dbReference type="SUPFAM" id="SSF53597">
    <property type="entry name" value="Dihydrofolate reductase-like"/>
    <property type="match status" value="1"/>
</dbReference>
<organism evidence="7">
    <name type="scientific">mine drainage metagenome</name>
    <dbReference type="NCBI Taxonomy" id="410659"/>
    <lineage>
        <taxon>unclassified sequences</taxon>
        <taxon>metagenomes</taxon>
        <taxon>ecological metagenomes</taxon>
    </lineage>
</organism>
<name>A0A1J5SB82_9ZZZZ</name>
<evidence type="ECO:0000313" key="7">
    <source>
        <dbReference type="EMBL" id="OIQ97477.1"/>
    </source>
</evidence>